<comment type="caution">
    <text evidence="4">The sequence shown here is derived from an EMBL/GenBank/DDBJ whole genome shotgun (WGS) entry which is preliminary data.</text>
</comment>
<dbReference type="CDD" id="cd06223">
    <property type="entry name" value="PRTases_typeI"/>
    <property type="match status" value="1"/>
</dbReference>
<dbReference type="Pfam" id="PF00156">
    <property type="entry name" value="Pribosyltran"/>
    <property type="match status" value="1"/>
</dbReference>
<feature type="domain" description="Phosphoribosyltransferase" evidence="3">
    <location>
        <begin position="26"/>
        <end position="170"/>
    </location>
</feature>
<dbReference type="InterPro" id="IPR029057">
    <property type="entry name" value="PRTase-like"/>
</dbReference>
<dbReference type="SUPFAM" id="SSF53271">
    <property type="entry name" value="PRTase-like"/>
    <property type="match status" value="1"/>
</dbReference>
<dbReference type="InterPro" id="IPR000836">
    <property type="entry name" value="PRTase_dom"/>
</dbReference>
<dbReference type="RefSeq" id="WP_345601314.1">
    <property type="nucleotide sequence ID" value="NZ_BAABLT010000032.1"/>
</dbReference>
<keyword evidence="5" id="KW-1185">Reference proteome</keyword>
<dbReference type="EMBL" id="JBHTIW010000030">
    <property type="protein sequence ID" value="MFD0923189.1"/>
    <property type="molecule type" value="Genomic_DNA"/>
</dbReference>
<evidence type="ECO:0000256" key="1">
    <source>
        <dbReference type="ARBA" id="ARBA00022676"/>
    </source>
</evidence>
<dbReference type="PANTHER" id="PTHR43363">
    <property type="entry name" value="HYPOXANTHINE PHOSPHORIBOSYLTRANSFERASE"/>
    <property type="match status" value="1"/>
</dbReference>
<name>A0ABW3G2W5_9PSEU</name>
<evidence type="ECO:0000313" key="5">
    <source>
        <dbReference type="Proteomes" id="UP001597018"/>
    </source>
</evidence>
<evidence type="ECO:0000256" key="2">
    <source>
        <dbReference type="ARBA" id="ARBA00022679"/>
    </source>
</evidence>
<gene>
    <name evidence="4" type="ORF">ACFQ16_25880</name>
</gene>
<sequence>MTHTAIAPRQRVFEHRRVWQLSAATMERGCALLADAVSRHAGRPSAVIGIAHGGSNPARQIGARLDLTPGTVRARHNPSDDLYTPASGVVSCDLDSLQLGADGRLDGTVLLVDDICGTGATFDAVLRALRASAEPSTRFLTSALCRNRGAETPPNFYCWEVADWVVFPWEAAPGNRPTTPLPDPTEVITCV</sequence>
<organism evidence="4 5">
    <name type="scientific">Saccharopolyspora rosea</name>
    <dbReference type="NCBI Taxonomy" id="524884"/>
    <lineage>
        <taxon>Bacteria</taxon>
        <taxon>Bacillati</taxon>
        <taxon>Actinomycetota</taxon>
        <taxon>Actinomycetes</taxon>
        <taxon>Pseudonocardiales</taxon>
        <taxon>Pseudonocardiaceae</taxon>
        <taxon>Saccharopolyspora</taxon>
    </lineage>
</organism>
<keyword evidence="1 4" id="KW-0328">Glycosyltransferase</keyword>
<proteinExistence type="predicted"/>
<accession>A0ABW3G2W5</accession>
<dbReference type="GO" id="GO:0016757">
    <property type="term" value="F:glycosyltransferase activity"/>
    <property type="evidence" value="ECO:0007669"/>
    <property type="project" value="UniProtKB-KW"/>
</dbReference>
<keyword evidence="2" id="KW-0808">Transferase</keyword>
<dbReference type="PANTHER" id="PTHR43363:SF2">
    <property type="entry name" value="PHOSPHORIBOSYLTRANSFERASE"/>
    <property type="match status" value="1"/>
</dbReference>
<reference evidence="5" key="1">
    <citation type="journal article" date="2019" name="Int. J. Syst. Evol. Microbiol.">
        <title>The Global Catalogue of Microorganisms (GCM) 10K type strain sequencing project: providing services to taxonomists for standard genome sequencing and annotation.</title>
        <authorList>
            <consortium name="The Broad Institute Genomics Platform"/>
            <consortium name="The Broad Institute Genome Sequencing Center for Infectious Disease"/>
            <person name="Wu L."/>
            <person name="Ma J."/>
        </authorList>
    </citation>
    <scope>NUCLEOTIDE SEQUENCE [LARGE SCALE GENOMIC DNA]</scope>
    <source>
        <strain evidence="5">CCUG 56401</strain>
    </source>
</reference>
<dbReference type="Proteomes" id="UP001597018">
    <property type="component" value="Unassembled WGS sequence"/>
</dbReference>
<evidence type="ECO:0000259" key="3">
    <source>
        <dbReference type="Pfam" id="PF00156"/>
    </source>
</evidence>
<dbReference type="Gene3D" id="3.40.50.2020">
    <property type="match status" value="1"/>
</dbReference>
<protein>
    <submittedName>
        <fullName evidence="4">Phosphoribosyltransferase</fullName>
    </submittedName>
</protein>
<evidence type="ECO:0000313" key="4">
    <source>
        <dbReference type="EMBL" id="MFD0923189.1"/>
    </source>
</evidence>